<keyword evidence="2" id="KW-0274">FAD</keyword>
<dbReference type="Gene3D" id="3.30.465.10">
    <property type="match status" value="1"/>
</dbReference>
<dbReference type="RefSeq" id="WP_080917722.1">
    <property type="nucleotide sequence ID" value="NZ_MDET01000001.1"/>
</dbReference>
<dbReference type="SUPFAM" id="SSF56176">
    <property type="entry name" value="FAD-binding/transporter-associated domain-like"/>
    <property type="match status" value="1"/>
</dbReference>
<evidence type="ECO:0000313" key="5">
    <source>
        <dbReference type="Proteomes" id="UP000191905"/>
    </source>
</evidence>
<dbReference type="InterPro" id="IPR016169">
    <property type="entry name" value="FAD-bd_PCMH_sub2"/>
</dbReference>
<dbReference type="InterPro" id="IPR036318">
    <property type="entry name" value="FAD-bd_PCMH-like_sf"/>
</dbReference>
<evidence type="ECO:0000256" key="1">
    <source>
        <dbReference type="ARBA" id="ARBA00022630"/>
    </source>
</evidence>
<protein>
    <submittedName>
        <fullName evidence="4">FAD-linked oxidase</fullName>
    </submittedName>
</protein>
<dbReference type="AlphaFoldDB" id="A0A1V8RW89"/>
<organism evidence="4 5">
    <name type="scientific">Manganibacter manganicus</name>
    <dbReference type="NCBI Taxonomy" id="1873176"/>
    <lineage>
        <taxon>Bacteria</taxon>
        <taxon>Pseudomonadati</taxon>
        <taxon>Pseudomonadota</taxon>
        <taxon>Alphaproteobacteria</taxon>
        <taxon>Hyphomicrobiales</taxon>
        <taxon>Phyllobacteriaceae</taxon>
        <taxon>Manganibacter</taxon>
    </lineage>
</organism>
<dbReference type="GO" id="GO:0071949">
    <property type="term" value="F:FAD binding"/>
    <property type="evidence" value="ECO:0007669"/>
    <property type="project" value="InterPro"/>
</dbReference>
<accession>A0A1V8RW89</accession>
<gene>
    <name evidence="4" type="ORF">BFN67_01035</name>
</gene>
<dbReference type="PROSITE" id="PS51387">
    <property type="entry name" value="FAD_PCMH"/>
    <property type="match status" value="1"/>
</dbReference>
<dbReference type="EMBL" id="MDET01000001">
    <property type="protein sequence ID" value="OQM77457.1"/>
    <property type="molecule type" value="Genomic_DNA"/>
</dbReference>
<dbReference type="STRING" id="1873176.BFN67_01035"/>
<keyword evidence="1" id="KW-0285">Flavoprotein</keyword>
<reference evidence="4 5" key="1">
    <citation type="journal article" date="2016" name="Int. J. Syst. Evol. Microbiol.">
        <title>Pseudaminobacter manganicus sp. nov., isolated from sludge of a manganese mine.</title>
        <authorList>
            <person name="Li J."/>
            <person name="Huang J."/>
            <person name="Liao S."/>
            <person name="Wang G."/>
        </authorList>
    </citation>
    <scope>NUCLEOTIDE SEQUENCE [LARGE SCALE GENOMIC DNA]</scope>
    <source>
        <strain evidence="4 5">JH-7</strain>
    </source>
</reference>
<dbReference type="GO" id="GO:1903457">
    <property type="term" value="P:lactate catabolic process"/>
    <property type="evidence" value="ECO:0007669"/>
    <property type="project" value="TreeGrafter"/>
</dbReference>
<dbReference type="PANTHER" id="PTHR11748">
    <property type="entry name" value="D-LACTATE DEHYDROGENASE"/>
    <property type="match status" value="1"/>
</dbReference>
<dbReference type="SUPFAM" id="SSF55103">
    <property type="entry name" value="FAD-linked oxidases, C-terminal domain"/>
    <property type="match status" value="1"/>
</dbReference>
<dbReference type="InterPro" id="IPR006094">
    <property type="entry name" value="Oxid_FAD_bind_N"/>
</dbReference>
<evidence type="ECO:0000256" key="2">
    <source>
        <dbReference type="ARBA" id="ARBA00022827"/>
    </source>
</evidence>
<name>A0A1V8RW89_9HYPH</name>
<dbReference type="GO" id="GO:0004458">
    <property type="term" value="F:D-lactate dehydrogenase (cytochrome) activity"/>
    <property type="evidence" value="ECO:0007669"/>
    <property type="project" value="TreeGrafter"/>
</dbReference>
<dbReference type="InterPro" id="IPR016164">
    <property type="entry name" value="FAD-linked_Oxase-like_C"/>
</dbReference>
<evidence type="ECO:0000313" key="4">
    <source>
        <dbReference type="EMBL" id="OQM77457.1"/>
    </source>
</evidence>
<evidence type="ECO:0000259" key="3">
    <source>
        <dbReference type="PROSITE" id="PS51387"/>
    </source>
</evidence>
<comment type="caution">
    <text evidence="4">The sequence shown here is derived from an EMBL/GenBank/DDBJ whole genome shotgun (WGS) entry which is preliminary data.</text>
</comment>
<feature type="domain" description="FAD-binding PCMH-type" evidence="3">
    <location>
        <begin position="41"/>
        <end position="214"/>
    </location>
</feature>
<dbReference type="OrthoDB" id="9811261at2"/>
<sequence>MDIAALKRDLDGLKIEDNEKLVQQKSRDFYWYSPVLKRQLEEVTADLVVSPKTEAEVVRVLSACHKHGVPVTPRGSGTGNYGQAMPLSRGVVLNLAEMSAVKEISSGRVACEPGAILADIDRATRAHSGQELRLHPSTYNTASIGGFIAGGSGGVGSINFGGLRDFGNIIRLRVVTMEAEPRVLELTGEDLHKVTHAYGTNGIITEVEMPLTAGYDWVDVIVGFDTFMDAARYGNALGCQDGILTKLITPIAAPVPWLYFKRHQKFLAEEQSVCLVMVAPHALDAFLAFTRKQGGTIAYNAADHAPEEKKGLPPTYELAWNHTTLRALRVDPSITYLQSLYPFPNQLALVEKMDGMFPDEVFSHLEFVRFDGNVTCFGLNLVKFTTEERLDEIIRIFEENGCPIFNPHRYTLEEGGMKQTDKVQLAFKREADPQGLLNPGKMIAWENPDYDYHSGRTFLFKGLERAG</sequence>
<dbReference type="Pfam" id="PF01565">
    <property type="entry name" value="FAD_binding_4"/>
    <property type="match status" value="1"/>
</dbReference>
<keyword evidence="5" id="KW-1185">Reference proteome</keyword>
<dbReference type="GO" id="GO:0008720">
    <property type="term" value="F:D-lactate dehydrogenase (NAD+) activity"/>
    <property type="evidence" value="ECO:0007669"/>
    <property type="project" value="TreeGrafter"/>
</dbReference>
<dbReference type="InterPro" id="IPR016166">
    <property type="entry name" value="FAD-bd_PCMH"/>
</dbReference>
<dbReference type="Proteomes" id="UP000191905">
    <property type="component" value="Unassembled WGS sequence"/>
</dbReference>
<dbReference type="PANTHER" id="PTHR11748:SF119">
    <property type="entry name" value="D-2-HYDROXYGLUTARATE DEHYDROGENASE"/>
    <property type="match status" value="1"/>
</dbReference>
<proteinExistence type="predicted"/>